<name>A0AAV6X8S2_9LAMI</name>
<evidence type="ECO:0000256" key="1">
    <source>
        <dbReference type="ARBA" id="ARBA00005416"/>
    </source>
</evidence>
<gene>
    <name evidence="7" type="ORF">BUALT_Bualt07G0073000</name>
</gene>
<proteinExistence type="inferred from homology"/>
<keyword evidence="3" id="KW-0221">Differentiation</keyword>
<evidence type="ECO:0000256" key="3">
    <source>
        <dbReference type="ARBA" id="ARBA00022782"/>
    </source>
</evidence>
<feature type="chain" id="PRO_5043775868" description="CLAVATA3/ESR (CLE)-related protein 9" evidence="6">
    <location>
        <begin position="34"/>
        <end position="106"/>
    </location>
</feature>
<evidence type="ECO:0000256" key="2">
    <source>
        <dbReference type="ARBA" id="ARBA00022473"/>
    </source>
</evidence>
<evidence type="ECO:0000313" key="8">
    <source>
        <dbReference type="Proteomes" id="UP000826271"/>
    </source>
</evidence>
<comment type="caution">
    <text evidence="7">The sequence shown here is derived from an EMBL/GenBank/DDBJ whole genome shotgun (WGS) entry which is preliminary data.</text>
</comment>
<keyword evidence="6" id="KW-0732">Signal</keyword>
<comment type="similarity">
    <text evidence="1">Belongs to the CLV3/ESR signal peptide family.</text>
</comment>
<evidence type="ECO:0000256" key="4">
    <source>
        <dbReference type="ARBA" id="ARBA00023278"/>
    </source>
</evidence>
<keyword evidence="8" id="KW-1185">Reference proteome</keyword>
<dbReference type="PANTHER" id="PTHR34359">
    <property type="entry name" value="CLAVATA3/ESR (CLE)-RELATED PROTEIN 10"/>
    <property type="match status" value="1"/>
</dbReference>
<evidence type="ECO:0000313" key="7">
    <source>
        <dbReference type="EMBL" id="KAG8379289.1"/>
    </source>
</evidence>
<protein>
    <recommendedName>
        <fullName evidence="9">CLAVATA3/ESR (CLE)-related protein 9</fullName>
    </recommendedName>
</protein>
<dbReference type="InterPro" id="IPR039618">
    <property type="entry name" value="CLE9-13"/>
</dbReference>
<feature type="signal peptide" evidence="6">
    <location>
        <begin position="1"/>
        <end position="33"/>
    </location>
</feature>
<dbReference type="AlphaFoldDB" id="A0AAV6X8S2"/>
<dbReference type="GO" id="GO:0030154">
    <property type="term" value="P:cell differentiation"/>
    <property type="evidence" value="ECO:0007669"/>
    <property type="project" value="UniProtKB-KW"/>
</dbReference>
<dbReference type="PANTHER" id="PTHR34359:SF5">
    <property type="entry name" value="CLAVATA3_ESR (CLE)-RELATED PROTEIN 9"/>
    <property type="match status" value="1"/>
</dbReference>
<evidence type="ECO:0000256" key="5">
    <source>
        <dbReference type="SAM" id="MobiDB-lite"/>
    </source>
</evidence>
<evidence type="ECO:0000256" key="6">
    <source>
        <dbReference type="SAM" id="SignalP"/>
    </source>
</evidence>
<evidence type="ECO:0008006" key="9">
    <source>
        <dbReference type="Google" id="ProtNLM"/>
    </source>
</evidence>
<reference evidence="7" key="1">
    <citation type="submission" date="2019-10" db="EMBL/GenBank/DDBJ databases">
        <authorList>
            <person name="Zhang R."/>
            <person name="Pan Y."/>
            <person name="Wang J."/>
            <person name="Ma R."/>
            <person name="Yu S."/>
        </authorList>
    </citation>
    <scope>NUCLEOTIDE SEQUENCE</scope>
    <source>
        <strain evidence="7">LA-IB0</strain>
        <tissue evidence="7">Leaf</tissue>
    </source>
</reference>
<keyword evidence="2" id="KW-0217">Developmental protein</keyword>
<sequence length="106" mass="11749">MKNSTSTTFTSISCWILTIIIIVLIMAPPKTQCSAIPLQQILTTNPHNFPVVSNSLPFSPSPPRLLLQHRKRHQPPPPARDGGDEIDPRYGIQKRLVPSGPNPLHN</sequence>
<dbReference type="Proteomes" id="UP000826271">
    <property type="component" value="Unassembled WGS sequence"/>
</dbReference>
<feature type="region of interest" description="Disordered" evidence="5">
    <location>
        <begin position="52"/>
        <end position="106"/>
    </location>
</feature>
<organism evidence="7 8">
    <name type="scientific">Buddleja alternifolia</name>
    <dbReference type="NCBI Taxonomy" id="168488"/>
    <lineage>
        <taxon>Eukaryota</taxon>
        <taxon>Viridiplantae</taxon>
        <taxon>Streptophyta</taxon>
        <taxon>Embryophyta</taxon>
        <taxon>Tracheophyta</taxon>
        <taxon>Spermatophyta</taxon>
        <taxon>Magnoliopsida</taxon>
        <taxon>eudicotyledons</taxon>
        <taxon>Gunneridae</taxon>
        <taxon>Pentapetalae</taxon>
        <taxon>asterids</taxon>
        <taxon>lamiids</taxon>
        <taxon>Lamiales</taxon>
        <taxon>Scrophulariaceae</taxon>
        <taxon>Buddlejeae</taxon>
        <taxon>Buddleja</taxon>
    </lineage>
</organism>
<keyword evidence="4" id="KW-0379">Hydroxylation</keyword>
<dbReference type="EMBL" id="WHWC01000007">
    <property type="protein sequence ID" value="KAG8379289.1"/>
    <property type="molecule type" value="Genomic_DNA"/>
</dbReference>
<accession>A0AAV6X8S2</accession>